<organism evidence="2 3">
    <name type="scientific">Thalassolituus marinus</name>
    <dbReference type="NCBI Taxonomy" id="671053"/>
    <lineage>
        <taxon>Bacteria</taxon>
        <taxon>Pseudomonadati</taxon>
        <taxon>Pseudomonadota</taxon>
        <taxon>Gammaproteobacteria</taxon>
        <taxon>Oceanospirillales</taxon>
        <taxon>Oceanospirillaceae</taxon>
        <taxon>Thalassolituus</taxon>
    </lineage>
</organism>
<comment type="caution">
    <text evidence="2">The sequence shown here is derived from an EMBL/GenBank/DDBJ whole genome shotgun (WGS) entry which is preliminary data.</text>
</comment>
<evidence type="ECO:0000313" key="3">
    <source>
        <dbReference type="Proteomes" id="UP000714380"/>
    </source>
</evidence>
<keyword evidence="2" id="KW-0378">Hydrolase</keyword>
<gene>
    <name evidence="2" type="ORF">I9W95_04790</name>
</gene>
<proteinExistence type="predicted"/>
<dbReference type="GO" id="GO:0016787">
    <property type="term" value="F:hydrolase activity"/>
    <property type="evidence" value="ECO:0007669"/>
    <property type="project" value="UniProtKB-KW"/>
</dbReference>
<accession>A0ABS7ZMI3</accession>
<name>A0ABS7ZMI3_9GAMM</name>
<dbReference type="RefSeq" id="WP_225672408.1">
    <property type="nucleotide sequence ID" value="NZ_JAEDAH010000020.1"/>
</dbReference>
<dbReference type="Proteomes" id="UP000714380">
    <property type="component" value="Unassembled WGS sequence"/>
</dbReference>
<sequence>MFKARLSALLYLPLVPLLPLIIAQGKRVKRDTVRLPEPSGIAAGASDKGEFTLIHIGESTVAGIGVDDIQQGLTAAIQRHSRNCSGWHSVGRNGYTVGDILSSVDLLPRISDEKPVCVLLTFGVNDTTRFTTLSDWQQHLQQLVSKLPKPALVACTRVPAMQQFPALPKPLNFFLGLRAWQLNQVLAATCRQNGWHHISTPMKITSDKMARDGYHPNAAGYDLWGQDIAATIDHIFSGGKAE</sequence>
<dbReference type="EMBL" id="JAEDAH010000020">
    <property type="protein sequence ID" value="MCA6062922.1"/>
    <property type="molecule type" value="Genomic_DNA"/>
</dbReference>
<reference evidence="2 3" key="1">
    <citation type="submission" date="2020-12" db="EMBL/GenBank/DDBJ databases">
        <title>Novel Thalassolituus-related marine hydrocarbonoclastic bacteria mediated algae-derived hydrocarbons mineralization in twilight zone of the northern South China Sea.</title>
        <authorList>
            <person name="Dong C."/>
        </authorList>
    </citation>
    <scope>NUCLEOTIDE SEQUENCE [LARGE SCALE GENOMIC DNA]</scope>
    <source>
        <strain evidence="2 3">IMCC1826</strain>
    </source>
</reference>
<dbReference type="CDD" id="cd01836">
    <property type="entry name" value="FeeA_FeeB_like"/>
    <property type="match status" value="1"/>
</dbReference>
<evidence type="ECO:0000259" key="1">
    <source>
        <dbReference type="Pfam" id="PF13472"/>
    </source>
</evidence>
<evidence type="ECO:0000313" key="2">
    <source>
        <dbReference type="EMBL" id="MCA6062922.1"/>
    </source>
</evidence>
<dbReference type="Gene3D" id="3.40.50.1110">
    <property type="entry name" value="SGNH hydrolase"/>
    <property type="match status" value="1"/>
</dbReference>
<dbReference type="InterPro" id="IPR036514">
    <property type="entry name" value="SGNH_hydro_sf"/>
</dbReference>
<dbReference type="InterPro" id="IPR013830">
    <property type="entry name" value="SGNH_hydro"/>
</dbReference>
<dbReference type="Pfam" id="PF13472">
    <property type="entry name" value="Lipase_GDSL_2"/>
    <property type="match status" value="1"/>
</dbReference>
<feature type="domain" description="SGNH hydrolase-type esterase" evidence="1">
    <location>
        <begin position="56"/>
        <end position="223"/>
    </location>
</feature>
<keyword evidence="3" id="KW-1185">Reference proteome</keyword>
<protein>
    <submittedName>
        <fullName evidence="2">SGNH/GDSL hydrolase family protein</fullName>
    </submittedName>
</protein>
<dbReference type="SUPFAM" id="SSF52266">
    <property type="entry name" value="SGNH hydrolase"/>
    <property type="match status" value="1"/>
</dbReference>